<evidence type="ECO:0000313" key="2">
    <source>
        <dbReference type="EMBL" id="RBO99116.1"/>
    </source>
</evidence>
<dbReference type="AlphaFoldDB" id="A0A366E9R6"/>
<comment type="caution">
    <text evidence="2">The sequence shown here is derived from an EMBL/GenBank/DDBJ whole genome shotgun (WGS) entry which is preliminary data.</text>
</comment>
<evidence type="ECO:0000256" key="1">
    <source>
        <dbReference type="SAM" id="SignalP"/>
    </source>
</evidence>
<dbReference type="Proteomes" id="UP000252893">
    <property type="component" value="Unassembled WGS sequence"/>
</dbReference>
<keyword evidence="3" id="KW-1185">Reference proteome</keyword>
<gene>
    <name evidence="2" type="ORF">DFR47_101725</name>
</gene>
<feature type="signal peptide" evidence="1">
    <location>
        <begin position="1"/>
        <end position="18"/>
    </location>
</feature>
<keyword evidence="1" id="KW-0732">Signal</keyword>
<evidence type="ECO:0000313" key="3">
    <source>
        <dbReference type="Proteomes" id="UP000252893"/>
    </source>
</evidence>
<protein>
    <submittedName>
        <fullName evidence="2">Uncharacterized protein</fullName>
    </submittedName>
</protein>
<sequence>MRKFILLAALALTPLLLAAALFTGIEVKYGEHDTDYSFFVKQQPSLQLFFVNPIVCGECDVEAFEKLSVANIEEIRTYCRQRFGLDNLRMCHAIFAEHQRQVNTTMQDLDEIAAVAARFINYQNIEQNSNWAFPVVNAKVVVPECLLPLDTAWRDDADQAKRISVSCADTGRPAPQDRWNVTLPIYPN</sequence>
<proteinExistence type="predicted"/>
<reference evidence="2 3" key="1">
    <citation type="submission" date="2018-06" db="EMBL/GenBank/DDBJ databases">
        <title>Genomic Encyclopedia of Type Strains, Phase IV (KMG-IV): sequencing the most valuable type-strain genomes for metagenomic binning, comparative biology and taxonomic classification.</title>
        <authorList>
            <person name="Goeker M."/>
        </authorList>
    </citation>
    <scope>NUCLEOTIDE SEQUENCE [LARGE SCALE GENOMIC DNA]</scope>
    <source>
        <strain evidence="2 3">DSM 25619</strain>
    </source>
</reference>
<name>A0A366E9R6_9HYPH</name>
<organism evidence="2 3">
    <name type="scientific">Pseudochrobactrum asaccharolyticum</name>
    <dbReference type="NCBI Taxonomy" id="354351"/>
    <lineage>
        <taxon>Bacteria</taxon>
        <taxon>Pseudomonadati</taxon>
        <taxon>Pseudomonadota</taxon>
        <taxon>Alphaproteobacteria</taxon>
        <taxon>Hyphomicrobiales</taxon>
        <taxon>Brucellaceae</taxon>
        <taxon>Pseudochrobactrum</taxon>
    </lineage>
</organism>
<accession>A0A366E9R6</accession>
<dbReference type="RefSeq" id="WP_113942991.1">
    <property type="nucleotide sequence ID" value="NZ_JBHEEG010000005.1"/>
</dbReference>
<feature type="chain" id="PRO_5016768037" evidence="1">
    <location>
        <begin position="19"/>
        <end position="188"/>
    </location>
</feature>
<dbReference type="OrthoDB" id="8452642at2"/>
<dbReference type="EMBL" id="QNRH01000001">
    <property type="protein sequence ID" value="RBO99116.1"/>
    <property type="molecule type" value="Genomic_DNA"/>
</dbReference>